<dbReference type="InterPro" id="IPR011761">
    <property type="entry name" value="ATP-grasp"/>
</dbReference>
<reference evidence="6" key="1">
    <citation type="journal article" date="2020" name="mSystems">
        <title>Genome- and Community-Level Interaction Insights into Carbon Utilization and Element Cycling Functions of Hydrothermarchaeota in Hydrothermal Sediment.</title>
        <authorList>
            <person name="Zhou Z."/>
            <person name="Liu Y."/>
            <person name="Xu W."/>
            <person name="Pan J."/>
            <person name="Luo Z.H."/>
            <person name="Li M."/>
        </authorList>
    </citation>
    <scope>NUCLEOTIDE SEQUENCE [LARGE SCALE GENOMIC DNA]</scope>
    <source>
        <strain evidence="6">SpSt-468</strain>
    </source>
</reference>
<dbReference type="AlphaFoldDB" id="A0A7C3F1D2"/>
<keyword evidence="3 4" id="KW-0067">ATP-binding</keyword>
<evidence type="ECO:0000313" key="6">
    <source>
        <dbReference type="EMBL" id="HFK20168.1"/>
    </source>
</evidence>
<dbReference type="FunFam" id="3.30.1490.20:FF:000020">
    <property type="entry name" value="Protein lysine acetyltransferase"/>
    <property type="match status" value="1"/>
</dbReference>
<name>A0A7C3F1D2_9CREN</name>
<accession>A0A7C3F1D2</accession>
<dbReference type="GO" id="GO:0046872">
    <property type="term" value="F:metal ion binding"/>
    <property type="evidence" value="ECO:0007669"/>
    <property type="project" value="InterPro"/>
</dbReference>
<evidence type="ECO:0000256" key="1">
    <source>
        <dbReference type="ARBA" id="ARBA00022598"/>
    </source>
</evidence>
<dbReference type="Pfam" id="PF13549">
    <property type="entry name" value="ATP-grasp_5"/>
    <property type="match status" value="1"/>
</dbReference>
<keyword evidence="1" id="KW-0436">Ligase</keyword>
<comment type="caution">
    <text evidence="6">The sequence shown here is derived from an EMBL/GenBank/DDBJ whole genome shotgun (WGS) entry which is preliminary data.</text>
</comment>
<evidence type="ECO:0000256" key="2">
    <source>
        <dbReference type="ARBA" id="ARBA00022741"/>
    </source>
</evidence>
<dbReference type="Gene3D" id="3.30.470.20">
    <property type="entry name" value="ATP-grasp fold, B domain"/>
    <property type="match status" value="1"/>
</dbReference>
<dbReference type="SUPFAM" id="SSF56059">
    <property type="entry name" value="Glutathione synthetase ATP-binding domain-like"/>
    <property type="match status" value="1"/>
</dbReference>
<proteinExistence type="predicted"/>
<evidence type="ECO:0000256" key="3">
    <source>
        <dbReference type="ARBA" id="ARBA00022840"/>
    </source>
</evidence>
<keyword evidence="2 4" id="KW-0547">Nucleotide-binding</keyword>
<protein>
    <submittedName>
        <fullName evidence="6">Acetyl-CoA synthetase</fullName>
    </submittedName>
</protein>
<dbReference type="InterPro" id="IPR051538">
    <property type="entry name" value="Acyl-CoA_Synth/Transferase"/>
</dbReference>
<dbReference type="GO" id="GO:0005524">
    <property type="term" value="F:ATP binding"/>
    <property type="evidence" value="ECO:0007669"/>
    <property type="project" value="UniProtKB-UniRule"/>
</dbReference>
<organism evidence="6">
    <name type="scientific">Candidatus Methanomethylicus mesodigestus</name>
    <dbReference type="NCBI Taxonomy" id="1867258"/>
    <lineage>
        <taxon>Archaea</taxon>
        <taxon>Thermoproteota</taxon>
        <taxon>Methanosuratincolia</taxon>
        <taxon>Candidatus Methanomethylicales</taxon>
        <taxon>Candidatus Methanomethylicaceae</taxon>
        <taxon>Candidatus Methanomethylicus</taxon>
    </lineage>
</organism>
<feature type="domain" description="ATP-grasp" evidence="5">
    <location>
        <begin position="24"/>
        <end position="60"/>
    </location>
</feature>
<dbReference type="GO" id="GO:0016874">
    <property type="term" value="F:ligase activity"/>
    <property type="evidence" value="ECO:0007669"/>
    <property type="project" value="UniProtKB-KW"/>
</dbReference>
<evidence type="ECO:0000259" key="5">
    <source>
        <dbReference type="PROSITE" id="PS50975"/>
    </source>
</evidence>
<dbReference type="PANTHER" id="PTHR43334">
    <property type="entry name" value="ACETATE--COA LIGASE [ADP-FORMING]"/>
    <property type="match status" value="1"/>
</dbReference>
<dbReference type="InterPro" id="IPR013815">
    <property type="entry name" value="ATP_grasp_subdomain_1"/>
</dbReference>
<sequence>MVTMHDDILMMGRSRGWLLEPEAKEICRRYGIPIGEWRLAKSKADAIRASKELSYPVAIKLVSPDVVHKSDVGGVKLDIEDDDGAGLAFEELDNVCKTRGYRFEGVLIERMAQRGIETIVGAKRDIQFGPVMMFGLGGIFVEVFKDVSFRVSPISDEDAKEMITELKAYPILKGIRGRPPSDIDSIAGLLVKVSKIMNELELVNEIDLNPVIVYERGFAIVDARIILRQ</sequence>
<evidence type="ECO:0000256" key="4">
    <source>
        <dbReference type="PROSITE-ProRule" id="PRU00409"/>
    </source>
</evidence>
<dbReference type="Gene3D" id="3.30.1490.20">
    <property type="entry name" value="ATP-grasp fold, A domain"/>
    <property type="match status" value="1"/>
</dbReference>
<dbReference type="PANTHER" id="PTHR43334:SF1">
    <property type="entry name" value="3-HYDROXYPROPIONATE--COA LIGASE [ADP-FORMING]"/>
    <property type="match status" value="1"/>
</dbReference>
<dbReference type="EMBL" id="DSTX01000002">
    <property type="protein sequence ID" value="HFK20168.1"/>
    <property type="molecule type" value="Genomic_DNA"/>
</dbReference>
<dbReference type="PROSITE" id="PS50975">
    <property type="entry name" value="ATP_GRASP"/>
    <property type="match status" value="1"/>
</dbReference>
<gene>
    <name evidence="6" type="ORF">ENS19_02705</name>
</gene>